<dbReference type="EMBL" id="LAZR01033438">
    <property type="protein sequence ID" value="KKL48076.1"/>
    <property type="molecule type" value="Genomic_DNA"/>
</dbReference>
<name>A0A0F9D2X9_9ZZZZ</name>
<protein>
    <submittedName>
        <fullName evidence="1">Uncharacterized protein</fullName>
    </submittedName>
</protein>
<proteinExistence type="predicted"/>
<evidence type="ECO:0000313" key="1">
    <source>
        <dbReference type="EMBL" id="KKL48076.1"/>
    </source>
</evidence>
<dbReference type="AlphaFoldDB" id="A0A0F9D2X9"/>
<organism evidence="1">
    <name type="scientific">marine sediment metagenome</name>
    <dbReference type="NCBI Taxonomy" id="412755"/>
    <lineage>
        <taxon>unclassified sequences</taxon>
        <taxon>metagenomes</taxon>
        <taxon>ecological metagenomes</taxon>
    </lineage>
</organism>
<sequence length="185" mass="20464">MKINISLSEAFYNKTVTGDASKAFDYSFVACEISVTNFIRHVLSGKAWAVGVYKNNHRKREIVSADGKTSTDNFISSGVLALDLDDKGVSVPDCQQNAAIARYAALVHPTATSSKDHSKTRIVFVLDKPLADVEKWELAQRACIRHFAELEPDVRCRDAARYFYGCDRGEAHERPDAVLPLTVVA</sequence>
<feature type="non-terminal residue" evidence="1">
    <location>
        <position position="185"/>
    </location>
</feature>
<reference evidence="1" key="1">
    <citation type="journal article" date="2015" name="Nature">
        <title>Complex archaea that bridge the gap between prokaryotes and eukaryotes.</title>
        <authorList>
            <person name="Spang A."/>
            <person name="Saw J.H."/>
            <person name="Jorgensen S.L."/>
            <person name="Zaremba-Niedzwiedzka K."/>
            <person name="Martijn J."/>
            <person name="Lind A.E."/>
            <person name="van Eijk R."/>
            <person name="Schleper C."/>
            <person name="Guy L."/>
            <person name="Ettema T.J."/>
        </authorList>
    </citation>
    <scope>NUCLEOTIDE SEQUENCE</scope>
</reference>
<gene>
    <name evidence="1" type="ORF">LCGC14_2329190</name>
</gene>
<comment type="caution">
    <text evidence="1">The sequence shown here is derived from an EMBL/GenBank/DDBJ whole genome shotgun (WGS) entry which is preliminary data.</text>
</comment>
<accession>A0A0F9D2X9</accession>